<dbReference type="InterPro" id="IPR007110">
    <property type="entry name" value="Ig-like_dom"/>
</dbReference>
<dbReference type="OrthoDB" id="6097658at2759"/>
<dbReference type="SMART" id="SM00408">
    <property type="entry name" value="IGc2"/>
    <property type="match status" value="4"/>
</dbReference>
<dbReference type="Pfam" id="PF07679">
    <property type="entry name" value="I-set"/>
    <property type="match status" value="2"/>
</dbReference>
<dbReference type="EnsemblMetazoa" id="HelroT193268">
    <property type="protein sequence ID" value="HelroP193268"/>
    <property type="gene ID" value="HelroG193268"/>
</dbReference>
<feature type="domain" description="Ig-like" evidence="7">
    <location>
        <begin position="321"/>
        <end position="404"/>
    </location>
</feature>
<dbReference type="InterPro" id="IPR003598">
    <property type="entry name" value="Ig_sub2"/>
</dbReference>
<evidence type="ECO:0000313" key="10">
    <source>
        <dbReference type="EnsemblMetazoa" id="HelroP193268"/>
    </source>
</evidence>
<dbReference type="SMART" id="SM00409">
    <property type="entry name" value="IG"/>
    <property type="match status" value="4"/>
</dbReference>
<dbReference type="STRING" id="6412.T1FUT4"/>
<keyword evidence="2" id="KW-0677">Repeat</keyword>
<dbReference type="EMBL" id="AMQM01006314">
    <property type="status" value="NOT_ANNOTATED_CDS"/>
    <property type="molecule type" value="Genomic_DNA"/>
</dbReference>
<dbReference type="PROSITE" id="PS50835">
    <property type="entry name" value="IG_LIKE"/>
    <property type="match status" value="4"/>
</dbReference>
<comment type="subcellular location">
    <subcellularLocation>
        <location evidence="1">Membrane</location>
    </subcellularLocation>
</comment>
<feature type="domain" description="Fibronectin type-III" evidence="8">
    <location>
        <begin position="430"/>
        <end position="527"/>
    </location>
</feature>
<keyword evidence="3" id="KW-0472">Membrane</keyword>
<dbReference type="AlphaFoldDB" id="T1FUT4"/>
<dbReference type="PANTHER" id="PTHR44170:SF54">
    <property type="entry name" value="FI24025P1"/>
    <property type="match status" value="1"/>
</dbReference>
<evidence type="ECO:0000313" key="11">
    <source>
        <dbReference type="Proteomes" id="UP000015101"/>
    </source>
</evidence>
<dbReference type="HOGENOM" id="CLU_020562_0_0_1"/>
<dbReference type="Gene3D" id="2.60.40.10">
    <property type="entry name" value="Immunoglobulins"/>
    <property type="match status" value="6"/>
</dbReference>
<dbReference type="Pfam" id="PF13895">
    <property type="entry name" value="Ig_2"/>
    <property type="match status" value="1"/>
</dbReference>
<dbReference type="CDD" id="cd00063">
    <property type="entry name" value="FN3"/>
    <property type="match status" value="2"/>
</dbReference>
<dbReference type="CTD" id="20212580"/>
<dbReference type="PANTHER" id="PTHR44170">
    <property type="entry name" value="PROTEIN SIDEKICK"/>
    <property type="match status" value="1"/>
</dbReference>
<evidence type="ECO:0000256" key="1">
    <source>
        <dbReference type="ARBA" id="ARBA00004370"/>
    </source>
</evidence>
<dbReference type="InParanoid" id="T1FUT4"/>
<evidence type="ECO:0000256" key="5">
    <source>
        <dbReference type="ARBA" id="ARBA00023180"/>
    </source>
</evidence>
<dbReference type="InterPro" id="IPR036179">
    <property type="entry name" value="Ig-like_dom_sf"/>
</dbReference>
<keyword evidence="5" id="KW-0325">Glycoprotein</keyword>
<dbReference type="OMA" id="WRYSANA"/>
<proteinExistence type="predicted"/>
<evidence type="ECO:0000256" key="6">
    <source>
        <dbReference type="ARBA" id="ARBA00023319"/>
    </source>
</evidence>
<evidence type="ECO:0000256" key="4">
    <source>
        <dbReference type="ARBA" id="ARBA00023157"/>
    </source>
</evidence>
<dbReference type="InterPro" id="IPR003961">
    <property type="entry name" value="FN3_dom"/>
</dbReference>
<dbReference type="InterPro" id="IPR003599">
    <property type="entry name" value="Ig_sub"/>
</dbReference>
<reference evidence="9 11" key="2">
    <citation type="journal article" date="2013" name="Nature">
        <title>Insights into bilaterian evolution from three spiralian genomes.</title>
        <authorList>
            <person name="Simakov O."/>
            <person name="Marletaz F."/>
            <person name="Cho S.J."/>
            <person name="Edsinger-Gonzales E."/>
            <person name="Havlak P."/>
            <person name="Hellsten U."/>
            <person name="Kuo D.H."/>
            <person name="Larsson T."/>
            <person name="Lv J."/>
            <person name="Arendt D."/>
            <person name="Savage R."/>
            <person name="Osoegawa K."/>
            <person name="de Jong P."/>
            <person name="Grimwood J."/>
            <person name="Chapman J.A."/>
            <person name="Shapiro H."/>
            <person name="Aerts A."/>
            <person name="Otillar R.P."/>
            <person name="Terry A.Y."/>
            <person name="Boore J.L."/>
            <person name="Grigoriev I.V."/>
            <person name="Lindberg D.R."/>
            <person name="Seaver E.C."/>
            <person name="Weisblat D.A."/>
            <person name="Putnam N.H."/>
            <person name="Rokhsar D.S."/>
        </authorList>
    </citation>
    <scope>NUCLEOTIDE SEQUENCE</scope>
</reference>
<accession>T1FUT4</accession>
<dbReference type="Proteomes" id="UP000015101">
    <property type="component" value="Unassembled WGS sequence"/>
</dbReference>
<dbReference type="eggNOG" id="KOG4221">
    <property type="taxonomic scope" value="Eukaryota"/>
</dbReference>
<keyword evidence="6" id="KW-0393">Immunoglobulin domain</keyword>
<organism evidence="10 11">
    <name type="scientific">Helobdella robusta</name>
    <name type="common">Californian leech</name>
    <dbReference type="NCBI Taxonomy" id="6412"/>
    <lineage>
        <taxon>Eukaryota</taxon>
        <taxon>Metazoa</taxon>
        <taxon>Spiralia</taxon>
        <taxon>Lophotrochozoa</taxon>
        <taxon>Annelida</taxon>
        <taxon>Clitellata</taxon>
        <taxon>Hirudinea</taxon>
        <taxon>Rhynchobdellida</taxon>
        <taxon>Glossiphoniidae</taxon>
        <taxon>Helobdella</taxon>
    </lineage>
</organism>
<dbReference type="EMBL" id="KB097379">
    <property type="protein sequence ID" value="ESN97388.1"/>
    <property type="molecule type" value="Genomic_DNA"/>
</dbReference>
<evidence type="ECO:0000256" key="2">
    <source>
        <dbReference type="ARBA" id="ARBA00022737"/>
    </source>
</evidence>
<dbReference type="GO" id="GO:0016020">
    <property type="term" value="C:membrane"/>
    <property type="evidence" value="ECO:0007669"/>
    <property type="project" value="UniProtKB-SubCell"/>
</dbReference>
<dbReference type="KEGG" id="hro:HELRODRAFT_193268"/>
<evidence type="ECO:0000313" key="9">
    <source>
        <dbReference type="EMBL" id="ESN97388.1"/>
    </source>
</evidence>
<dbReference type="SUPFAM" id="SSF49265">
    <property type="entry name" value="Fibronectin type III"/>
    <property type="match status" value="1"/>
</dbReference>
<name>T1FUT4_HELRO</name>
<feature type="domain" description="Ig-like" evidence="7">
    <location>
        <begin position="226"/>
        <end position="310"/>
    </location>
</feature>
<evidence type="ECO:0000256" key="3">
    <source>
        <dbReference type="ARBA" id="ARBA00023136"/>
    </source>
</evidence>
<dbReference type="CDD" id="cd00096">
    <property type="entry name" value="Ig"/>
    <property type="match status" value="1"/>
</dbReference>
<dbReference type="RefSeq" id="XP_009024560.1">
    <property type="nucleotide sequence ID" value="XM_009026312.1"/>
</dbReference>
<feature type="domain" description="Ig-like" evidence="7">
    <location>
        <begin position="110"/>
        <end position="201"/>
    </location>
</feature>
<dbReference type="PROSITE" id="PS50853">
    <property type="entry name" value="FN3"/>
    <property type="match status" value="1"/>
</dbReference>
<dbReference type="FunFam" id="2.60.40.10:FF:000189">
    <property type="entry name" value="Neogenin isoform 3"/>
    <property type="match status" value="1"/>
</dbReference>
<dbReference type="SUPFAM" id="SSF48726">
    <property type="entry name" value="Immunoglobulin"/>
    <property type="match status" value="4"/>
</dbReference>
<keyword evidence="11" id="KW-1185">Reference proteome</keyword>
<feature type="domain" description="Ig-like" evidence="7">
    <location>
        <begin position="14"/>
        <end position="105"/>
    </location>
</feature>
<dbReference type="FunFam" id="2.60.40.10:FF:000004">
    <property type="entry name" value="DCC isoform 1"/>
    <property type="match status" value="1"/>
</dbReference>
<protein>
    <submittedName>
        <fullName evidence="9 10">Uncharacterized protein</fullName>
    </submittedName>
</protein>
<dbReference type="GeneID" id="20212580"/>
<dbReference type="InterPro" id="IPR013783">
    <property type="entry name" value="Ig-like_fold"/>
</dbReference>
<reference evidence="11" key="1">
    <citation type="submission" date="2012-12" db="EMBL/GenBank/DDBJ databases">
        <authorList>
            <person name="Hellsten U."/>
            <person name="Grimwood J."/>
            <person name="Chapman J.A."/>
            <person name="Shapiro H."/>
            <person name="Aerts A."/>
            <person name="Otillar R.P."/>
            <person name="Terry A.Y."/>
            <person name="Boore J.L."/>
            <person name="Simakov O."/>
            <person name="Marletaz F."/>
            <person name="Cho S.-J."/>
            <person name="Edsinger-Gonzales E."/>
            <person name="Havlak P."/>
            <person name="Kuo D.-H."/>
            <person name="Larsson T."/>
            <person name="Lv J."/>
            <person name="Arendt D."/>
            <person name="Savage R."/>
            <person name="Osoegawa K."/>
            <person name="de Jong P."/>
            <person name="Lindberg D.R."/>
            <person name="Seaver E.C."/>
            <person name="Weisblat D.A."/>
            <person name="Putnam N.H."/>
            <person name="Grigoriev I.V."/>
            <person name="Rokhsar D.S."/>
        </authorList>
    </citation>
    <scope>NUCLEOTIDE SEQUENCE</scope>
</reference>
<evidence type="ECO:0000259" key="7">
    <source>
        <dbReference type="PROSITE" id="PS50835"/>
    </source>
</evidence>
<gene>
    <name evidence="10" type="primary">20212580</name>
    <name evidence="9" type="ORF">HELRODRAFT_193268</name>
</gene>
<dbReference type="InterPro" id="IPR036116">
    <property type="entry name" value="FN3_sf"/>
</dbReference>
<keyword evidence="4" id="KW-1015">Disulfide bond</keyword>
<evidence type="ECO:0000259" key="8">
    <source>
        <dbReference type="PROSITE" id="PS50853"/>
    </source>
</evidence>
<reference evidence="10" key="3">
    <citation type="submission" date="2015-06" db="UniProtKB">
        <authorList>
            <consortium name="EnsemblMetazoa"/>
        </authorList>
    </citation>
    <scope>IDENTIFICATION</scope>
</reference>
<sequence>MKCEFTVSLSQHHPIAFEKEPYDVTVFQGHSLILDCAVHSPTPYEVVWLKDSSIIKTYDSHRQLLMNNSLYIQSFDESSSETDAGTYQCEARIKNVGSVMSRRATVVGRPREVHNVTLHVSQDGNIFMPCYDDQLKLVDHRAVEWLKNGQKMNVKKYDEDDNELTYKENLTHLKHDNIIQHVDAQLEIVRAKFHHAGIYECMMYLQDDFKKIVKRLNLIVDPSKDPNKRENYNVSFFEVNARVGETTVLECLVDSHESGKFSWTKNDELIRFSEGKYEEHGRCSLYIKNVSSDDAAFYKLHVETSKRRYSKQTHLNVQSLPSFVEANAAVIEARVDEDVLLKCRVHAEPHPTLEWLKNGDVLMNNEYLQVTKTGDLQISNLFSSDAGLYQCVADNRLGNIQAITQLLVHNIEDYESNSAEIASDSLVSYVPHNVNVRATDSKSLLVTWQFSHFDRDSIHFLEFLVQHKRAGEDDLYKMITSKIDGHKRSLEINDLPRNSEWLVRMCAVVNNSTGMYTEWTSARTLQYDLNEMKQPGRLSSLNVQSTSTSLNISWTPPVDGTIKIRGYKLSYGFHFSKILSKNAHNCDRKLNKIIYIKSVLDMDEKYPNPQTPAPQKISDSYST</sequence>
<dbReference type="InterPro" id="IPR013098">
    <property type="entry name" value="Ig_I-set"/>
</dbReference>